<dbReference type="Gene3D" id="3.40.1350.10">
    <property type="match status" value="1"/>
</dbReference>
<dbReference type="Proteomes" id="UP000193570">
    <property type="component" value="Unassembled WGS sequence"/>
</dbReference>
<proteinExistence type="inferred from homology"/>
<sequence length="131" mass="14559">MPMMTTDRPAKDAARRAVTYEAGRAAEATIASEYERRGYAIAQRRWRGAGGEVDLIARDGDGLIFVEVKKSRSFARAAERLSRRQMDRLCASAAEFCSTEPRGQLTDIRFDVALVDERGEVRVIENAFGTA</sequence>
<dbReference type="InterPro" id="IPR003509">
    <property type="entry name" value="UPF0102_YraN-like"/>
</dbReference>
<dbReference type="PANTHER" id="PTHR34039">
    <property type="entry name" value="UPF0102 PROTEIN YRAN"/>
    <property type="match status" value="1"/>
</dbReference>
<evidence type="ECO:0000313" key="4">
    <source>
        <dbReference type="Proteomes" id="UP000193570"/>
    </source>
</evidence>
<name>A0A1X6YAA4_9RHOB</name>
<dbReference type="HAMAP" id="MF_00048">
    <property type="entry name" value="UPF0102"/>
    <property type="match status" value="1"/>
</dbReference>
<dbReference type="Pfam" id="PF02021">
    <property type="entry name" value="UPF0102"/>
    <property type="match status" value="1"/>
</dbReference>
<keyword evidence="4" id="KW-1185">Reference proteome</keyword>
<evidence type="ECO:0000256" key="2">
    <source>
        <dbReference type="HAMAP-Rule" id="MF_00048"/>
    </source>
</evidence>
<comment type="similarity">
    <text evidence="1 2">Belongs to the UPF0102 family.</text>
</comment>
<dbReference type="AlphaFoldDB" id="A0A1X6YAA4"/>
<dbReference type="InterPro" id="IPR011856">
    <property type="entry name" value="tRNA_endonuc-like_dom_sf"/>
</dbReference>
<dbReference type="SUPFAM" id="SSF52980">
    <property type="entry name" value="Restriction endonuclease-like"/>
    <property type="match status" value="1"/>
</dbReference>
<dbReference type="InterPro" id="IPR011335">
    <property type="entry name" value="Restrct_endonuc-II-like"/>
</dbReference>
<evidence type="ECO:0000313" key="3">
    <source>
        <dbReference type="EMBL" id="SLN14661.1"/>
    </source>
</evidence>
<gene>
    <name evidence="3" type="ORF">ROJ8625_00464</name>
</gene>
<dbReference type="PANTHER" id="PTHR34039:SF1">
    <property type="entry name" value="UPF0102 PROTEIN YRAN"/>
    <property type="match status" value="1"/>
</dbReference>
<accession>A0A1X6YAA4</accession>
<evidence type="ECO:0000256" key="1">
    <source>
        <dbReference type="ARBA" id="ARBA00006738"/>
    </source>
</evidence>
<reference evidence="3 4" key="1">
    <citation type="submission" date="2017-03" db="EMBL/GenBank/DDBJ databases">
        <authorList>
            <person name="Afonso C.L."/>
            <person name="Miller P.J."/>
            <person name="Scott M.A."/>
            <person name="Spackman E."/>
            <person name="Goraichik I."/>
            <person name="Dimitrov K.M."/>
            <person name="Suarez D.L."/>
            <person name="Swayne D.E."/>
        </authorList>
    </citation>
    <scope>NUCLEOTIDE SEQUENCE [LARGE SCALE GENOMIC DNA]</scope>
    <source>
        <strain evidence="3 4">CECT 8625</strain>
    </source>
</reference>
<organism evidence="3 4">
    <name type="scientific">Roseivivax jejudonensis</name>
    <dbReference type="NCBI Taxonomy" id="1529041"/>
    <lineage>
        <taxon>Bacteria</taxon>
        <taxon>Pseudomonadati</taxon>
        <taxon>Pseudomonadota</taxon>
        <taxon>Alphaproteobacteria</taxon>
        <taxon>Rhodobacterales</taxon>
        <taxon>Roseobacteraceae</taxon>
        <taxon>Roseivivax</taxon>
    </lineage>
</organism>
<dbReference type="EMBL" id="FWFK01000001">
    <property type="protein sequence ID" value="SLN14661.1"/>
    <property type="molecule type" value="Genomic_DNA"/>
</dbReference>
<dbReference type="GO" id="GO:0003676">
    <property type="term" value="F:nucleic acid binding"/>
    <property type="evidence" value="ECO:0007669"/>
    <property type="project" value="InterPro"/>
</dbReference>
<protein>
    <recommendedName>
        <fullName evidence="2">UPF0102 protein ROJ8625_00464</fullName>
    </recommendedName>
</protein>